<organism evidence="1 2">
    <name type="scientific">Pangasius djambal</name>
    <dbReference type="NCBI Taxonomy" id="1691987"/>
    <lineage>
        <taxon>Eukaryota</taxon>
        <taxon>Metazoa</taxon>
        <taxon>Chordata</taxon>
        <taxon>Craniata</taxon>
        <taxon>Vertebrata</taxon>
        <taxon>Euteleostomi</taxon>
        <taxon>Actinopterygii</taxon>
        <taxon>Neopterygii</taxon>
        <taxon>Teleostei</taxon>
        <taxon>Ostariophysi</taxon>
        <taxon>Siluriformes</taxon>
        <taxon>Pangasiidae</taxon>
        <taxon>Pangasius</taxon>
    </lineage>
</organism>
<dbReference type="EMBL" id="CM040993">
    <property type="protein sequence ID" value="MCJ8743864.1"/>
    <property type="molecule type" value="Genomic_DNA"/>
</dbReference>
<dbReference type="Proteomes" id="UP000830395">
    <property type="component" value="Chromosome 19"/>
</dbReference>
<reference evidence="1" key="1">
    <citation type="submission" date="2020-02" db="EMBL/GenBank/DDBJ databases">
        <title>Genome sequencing of the panga catfish, Pangasius djambal.</title>
        <authorList>
            <person name="Wen M."/>
            <person name="Zahm M."/>
            <person name="Roques C."/>
            <person name="Cabau C."/>
            <person name="Klopp C."/>
            <person name="Donnadieu C."/>
            <person name="Jouanno E."/>
            <person name="Avarre J.-C."/>
            <person name="Campet M."/>
            <person name="Ha T."/>
            <person name="Dugue R."/>
            <person name="Lampietro C."/>
            <person name="Louis A."/>
            <person name="Herpin A."/>
            <person name="Echchiki A."/>
            <person name="Berthelot C."/>
            <person name="Parey E."/>
            <person name="Roest-Crollius H."/>
            <person name="Braasch I."/>
            <person name="Postlethwait J.H."/>
            <person name="Bobe J."/>
            <person name="Montfort J."/>
            <person name="Bouchez O."/>
            <person name="Begum T."/>
            <person name="Schartl M."/>
            <person name="Gustiano R."/>
            <person name="Guiguen Y."/>
        </authorList>
    </citation>
    <scope>NUCLEOTIDE SEQUENCE</scope>
    <source>
        <strain evidence="1">Pdj_M5554</strain>
    </source>
</reference>
<evidence type="ECO:0000313" key="1">
    <source>
        <dbReference type="EMBL" id="MCJ8743864.1"/>
    </source>
</evidence>
<accession>A0ACC5Z7N5</accession>
<sequence>MNHSNDSLYRIESDEVSLNWASLLDSLRRAVRYFFILRMGSSGRDCHIATPSTRRPIKLDETSSGFQLRQAAGARERASVGTSAGLHAALRDGKKVNSRNVDVSDRCG</sequence>
<evidence type="ECO:0000313" key="2">
    <source>
        <dbReference type="Proteomes" id="UP000830395"/>
    </source>
</evidence>
<gene>
    <name evidence="1" type="ORF">PDJAM_G00099170</name>
</gene>
<name>A0ACC5Z7N5_9TELE</name>
<comment type="caution">
    <text evidence="1">The sequence shown here is derived from an EMBL/GenBank/DDBJ whole genome shotgun (WGS) entry which is preliminary data.</text>
</comment>
<protein>
    <submittedName>
        <fullName evidence="1">Uncharacterized protein</fullName>
    </submittedName>
</protein>
<proteinExistence type="predicted"/>
<keyword evidence="2" id="KW-1185">Reference proteome</keyword>